<protein>
    <submittedName>
        <fullName evidence="1">Uncharacterized protein</fullName>
    </submittedName>
</protein>
<gene>
    <name evidence="1" type="ORF">AAFF_G00412000</name>
</gene>
<proteinExistence type="predicted"/>
<evidence type="ECO:0000313" key="1">
    <source>
        <dbReference type="EMBL" id="KAJ8399488.1"/>
    </source>
</evidence>
<comment type="caution">
    <text evidence="1">The sequence shown here is derived from an EMBL/GenBank/DDBJ whole genome shotgun (WGS) entry which is preliminary data.</text>
</comment>
<dbReference type="PANTHER" id="PTHR46704:SF1">
    <property type="entry name" value="TELOMERE LENGTH REGULATION PROTEIN TEL2 HOMOLOG"/>
    <property type="match status" value="1"/>
</dbReference>
<reference evidence="1" key="1">
    <citation type="journal article" date="2023" name="Science">
        <title>Genome structures resolve the early diversification of teleost fishes.</title>
        <authorList>
            <person name="Parey E."/>
            <person name="Louis A."/>
            <person name="Montfort J."/>
            <person name="Bouchez O."/>
            <person name="Roques C."/>
            <person name="Iampietro C."/>
            <person name="Lluch J."/>
            <person name="Castinel A."/>
            <person name="Donnadieu C."/>
            <person name="Desvignes T."/>
            <person name="Floi Bucao C."/>
            <person name="Jouanno E."/>
            <person name="Wen M."/>
            <person name="Mejri S."/>
            <person name="Dirks R."/>
            <person name="Jansen H."/>
            <person name="Henkel C."/>
            <person name="Chen W.J."/>
            <person name="Zahm M."/>
            <person name="Cabau C."/>
            <person name="Klopp C."/>
            <person name="Thompson A.W."/>
            <person name="Robinson-Rechavi M."/>
            <person name="Braasch I."/>
            <person name="Lecointre G."/>
            <person name="Bobe J."/>
            <person name="Postlethwait J.H."/>
            <person name="Berthelot C."/>
            <person name="Roest Crollius H."/>
            <person name="Guiguen Y."/>
        </authorList>
    </citation>
    <scope>NUCLEOTIDE SEQUENCE</scope>
    <source>
        <strain evidence="1">NC1722</strain>
    </source>
</reference>
<organism evidence="1 2">
    <name type="scientific">Aldrovandia affinis</name>
    <dbReference type="NCBI Taxonomy" id="143900"/>
    <lineage>
        <taxon>Eukaryota</taxon>
        <taxon>Metazoa</taxon>
        <taxon>Chordata</taxon>
        <taxon>Craniata</taxon>
        <taxon>Vertebrata</taxon>
        <taxon>Euteleostomi</taxon>
        <taxon>Actinopterygii</taxon>
        <taxon>Neopterygii</taxon>
        <taxon>Teleostei</taxon>
        <taxon>Notacanthiformes</taxon>
        <taxon>Halosauridae</taxon>
        <taxon>Aldrovandia</taxon>
    </lineage>
</organism>
<dbReference type="PANTHER" id="PTHR46704">
    <property type="entry name" value="CXC DOMAIN-CONTAINING PROTEIN-RELATED"/>
    <property type="match status" value="1"/>
</dbReference>
<evidence type="ECO:0000313" key="2">
    <source>
        <dbReference type="Proteomes" id="UP001221898"/>
    </source>
</evidence>
<dbReference type="AlphaFoldDB" id="A0AAD7SBZ1"/>
<accession>A0AAD7SBZ1</accession>
<sequence>MIAGPEVSHLVAQYEAACGTKEGTEHTSHHEETERAQRVFFENVEKLSQAMKDMGNPFQEESRDLLSLDTKDIAHHTAAELIGTHLEKCKVRFQEFMKGLEGEEESTFYEPIKKNRVDFFRQVPASVDSSKQKVLKEDCQLFSKLFISCQSRECDLKEFFRHENQSHPAALSDGGKLHTCQKSHLTTILESQVTTPEAEPDADTIIIDGAALVNSLPPRSSKTFEEYAMLDVLPTIQAYSTKYKRTDIVFDVYRPSSLKAETRSKRGREKSKGMLFFHAFTGCDVISAFRGKGKKSAWQTWDVCDEASGVFSKLSQYPPVVDDEDLKTLEKFVVMMYDRSSTAEGVDDARSSTVNIIFDMGDRLIDINQLAENYSQEHISALLALHAFTGADCTSAFKGKGKVRPMKILNQNSKFIQIFAAVGDSWEIDELVLSGAEEFTCRLYGFSPRIKKVDEAREIKIKKICGSSLELRQGLSVDLSTFPPCKRVLLEHMKRVNFQVCVWKRAHEHYPEIPSPLDHGFHINSETGKLEPLWFEGRRHPQSPR</sequence>
<dbReference type="Proteomes" id="UP001221898">
    <property type="component" value="Unassembled WGS sequence"/>
</dbReference>
<keyword evidence="2" id="KW-1185">Reference proteome</keyword>
<name>A0AAD7SBZ1_9TELE</name>
<dbReference type="EMBL" id="JAINUG010000083">
    <property type="protein sequence ID" value="KAJ8399488.1"/>
    <property type="molecule type" value="Genomic_DNA"/>
</dbReference>